<evidence type="ECO:0000313" key="5">
    <source>
        <dbReference type="EMBL" id="AQK50132.1"/>
    </source>
</evidence>
<organism evidence="5">
    <name type="scientific">Zea mays</name>
    <name type="common">Maize</name>
    <dbReference type="NCBI Taxonomy" id="4577"/>
    <lineage>
        <taxon>Eukaryota</taxon>
        <taxon>Viridiplantae</taxon>
        <taxon>Streptophyta</taxon>
        <taxon>Embryophyta</taxon>
        <taxon>Tracheophyta</taxon>
        <taxon>Spermatophyta</taxon>
        <taxon>Magnoliopsida</taxon>
        <taxon>Liliopsida</taxon>
        <taxon>Poales</taxon>
        <taxon>Poaceae</taxon>
        <taxon>PACMAD clade</taxon>
        <taxon>Panicoideae</taxon>
        <taxon>Andropogonodae</taxon>
        <taxon>Andropogoneae</taxon>
        <taxon>Tripsacinae</taxon>
        <taxon>Zea</taxon>
    </lineage>
</organism>
<feature type="domain" description="SKP1 component dimerisation" evidence="4">
    <location>
        <begin position="83"/>
        <end position="120"/>
    </location>
</feature>
<sequence length="197" mass="22383">MFCPMICLEIVKNGTGSSKNHAIVLPERVSPASLSLILNYCRFHQVPGRSNKERKSFDEKFVRIDTEKLCKLASAALGLQLRPLVDLTCGALARIIGGKTPDEVRDIFHLPDDLTEEEKLEPLKNVNDDPTIRLLNRLYAKKRKELQERQKLKVFFIDLLCVVFNDISVLCQAFCSSFMFVSEVHFISGCPNTRAKR</sequence>
<dbReference type="InterPro" id="IPR016897">
    <property type="entry name" value="SKP1"/>
</dbReference>
<dbReference type="GO" id="GO:0009867">
    <property type="term" value="P:jasmonic acid mediated signaling pathway"/>
    <property type="evidence" value="ECO:0007669"/>
    <property type="project" value="UniProtKB-ARBA"/>
</dbReference>
<comment type="pathway">
    <text evidence="1">Protein modification; protein ubiquitination.</text>
</comment>
<evidence type="ECO:0000259" key="4">
    <source>
        <dbReference type="Pfam" id="PF01466"/>
    </source>
</evidence>
<evidence type="ECO:0000256" key="3">
    <source>
        <dbReference type="ARBA" id="ARBA00022786"/>
    </source>
</evidence>
<protein>
    <submittedName>
        <fullName evidence="5">SKP1-like protein 21</fullName>
    </submittedName>
</protein>
<dbReference type="Gene3D" id="3.30.710.10">
    <property type="entry name" value="Potassium Channel Kv1.1, Chain A"/>
    <property type="match status" value="1"/>
</dbReference>
<gene>
    <name evidence="5" type="ORF">ZEAMMB73_Zm00001d049371</name>
</gene>
<dbReference type="InterPro" id="IPR036296">
    <property type="entry name" value="SKP1-like_dim_sf"/>
</dbReference>
<reference evidence="5" key="1">
    <citation type="submission" date="2015-12" db="EMBL/GenBank/DDBJ databases">
        <title>Update maize B73 reference genome by single molecule sequencing technologies.</title>
        <authorList>
            <consortium name="Maize Genome Sequencing Project"/>
            <person name="Ware D."/>
        </authorList>
    </citation>
    <scope>NUCLEOTIDE SEQUENCE</scope>
    <source>
        <tissue evidence="5">Seedling</tissue>
    </source>
</reference>
<accession>A0A1D6PU33</accession>
<dbReference type="Pfam" id="PF01466">
    <property type="entry name" value="Skp1"/>
    <property type="match status" value="1"/>
</dbReference>
<evidence type="ECO:0000256" key="2">
    <source>
        <dbReference type="ARBA" id="ARBA00009993"/>
    </source>
</evidence>
<dbReference type="SMART" id="SM00512">
    <property type="entry name" value="Skp1"/>
    <property type="match status" value="1"/>
</dbReference>
<proteinExistence type="inferred from homology"/>
<comment type="similarity">
    <text evidence="2">Belongs to the SKP1 family.</text>
</comment>
<keyword evidence="3" id="KW-0833">Ubl conjugation pathway</keyword>
<dbReference type="GO" id="GO:0006511">
    <property type="term" value="P:ubiquitin-dependent protein catabolic process"/>
    <property type="evidence" value="ECO:0007669"/>
    <property type="project" value="InterPro"/>
</dbReference>
<name>A0A1D6PU33_MAIZE</name>
<dbReference type="InterPro" id="IPR001232">
    <property type="entry name" value="SKP1-like"/>
</dbReference>
<dbReference type="UniPathway" id="UPA00143"/>
<dbReference type="InterPro" id="IPR016072">
    <property type="entry name" value="Skp1_comp_dimer"/>
</dbReference>
<dbReference type="InterPro" id="IPR011333">
    <property type="entry name" value="SKP1/BTB/POZ_sf"/>
</dbReference>
<dbReference type="EMBL" id="CM000780">
    <property type="protein sequence ID" value="AQK50132.1"/>
    <property type="molecule type" value="Genomic_DNA"/>
</dbReference>
<dbReference type="AlphaFoldDB" id="A0A1D6PU33"/>
<dbReference type="SUPFAM" id="SSF81382">
    <property type="entry name" value="Skp1 dimerisation domain-like"/>
    <property type="match status" value="1"/>
</dbReference>
<evidence type="ECO:0000256" key="1">
    <source>
        <dbReference type="ARBA" id="ARBA00004906"/>
    </source>
</evidence>
<dbReference type="GO" id="GO:0016567">
    <property type="term" value="P:protein ubiquitination"/>
    <property type="evidence" value="ECO:0007669"/>
    <property type="project" value="UniProtKB-UniPathway"/>
</dbReference>
<dbReference type="PANTHER" id="PTHR11165">
    <property type="entry name" value="SKP1"/>
    <property type="match status" value="1"/>
</dbReference>